<organism evidence="7 8">
    <name type="scientific">Fluctibacter halophilus</name>
    <dbReference type="NCBI Taxonomy" id="226011"/>
    <lineage>
        <taxon>Bacteria</taxon>
        <taxon>Pseudomonadati</taxon>
        <taxon>Pseudomonadota</taxon>
        <taxon>Gammaproteobacteria</taxon>
        <taxon>Alteromonadales</taxon>
        <taxon>Alteromonadaceae</taxon>
        <taxon>Fluctibacter</taxon>
    </lineage>
</organism>
<dbReference type="PANTHER" id="PTHR43547">
    <property type="entry name" value="TWO-COMPONENT HISTIDINE KINASE"/>
    <property type="match status" value="1"/>
</dbReference>
<protein>
    <recommendedName>
        <fullName evidence="2">histidine kinase</fullName>
        <ecNumber evidence="2">2.7.13.3</ecNumber>
    </recommendedName>
</protein>
<dbReference type="SUPFAM" id="SSF55874">
    <property type="entry name" value="ATPase domain of HSP90 chaperone/DNA topoisomerase II/histidine kinase"/>
    <property type="match status" value="1"/>
</dbReference>
<dbReference type="SMART" id="SM00387">
    <property type="entry name" value="HATPase_c"/>
    <property type="match status" value="1"/>
</dbReference>
<keyword evidence="4" id="KW-0472">Membrane</keyword>
<evidence type="ECO:0000256" key="2">
    <source>
        <dbReference type="ARBA" id="ARBA00012438"/>
    </source>
</evidence>
<sequence length="1102" mass="121938">MQTPAVLTLFTYRICKHAFAAFFLCTLPVSAAILQGQTQFERIGDNTLIPDNVVTDLAQDQAGYLWIATPAGVVRYDGYRFKLFEHDPEDTSSLGGNFVRNIKVMDDGTLWLSNEPGGVSIYDAATERFRRLLSAETLLSYPNLSSVSQVIRGNDSDVWLSTTAGVFRVGMDGTLIKHYTTEDGLPHNGVRALLRDNQGAIWVGTRAGLVRYDAARDHFEQLKAVSEQGNRALYVRSLFQAENGRLWIGTNSAGLWTYDPQSDRLQPVRSSQPETSQTGSIYDILQFSQDELWIARFGGIDRISAHTGQWLSRIIHDPSDSFSLANNDIRTLLKDQAGNLWVGGYGGGVQRMLSNTEGISTLRFSLLKKHALTEPNVSSVLVLADGTIWVGTRGGGINIVDRDVGVVGGHFPDKDNPAALQAGWITALAQQPDGDIWVGVNPGQLYRFDPDSEAFHRYGPEQGLPRSNIRALAISRRGGVWIGTNAGLLYWDNSTDRVVTYAMQDGQAMLDGINALHEDEQGRLLIATGATGLYEVRPHESAIRAIAGEDEQGRLLQTISIVGMLLDSQHRLWLDTPAGLYLARPTPEGEVSLINHSLLAGYAGRPMGANLLEDARGRLWTPSFIYDPATTTMHPLQQADGFDIGTSWYRAYTQAPDGLMLFGGSRGLLMVEPQNFTFWDYKPPIVVSELHINGKPHNAGQLAQRGLSLRPDQRSFSIEFAALDLSAPQNNRYRYRLEGFDDEWISVDATRRLASYSNLWPGQYTLTVEGTNRAGQWSDTSLSIPVRVNAAFWQTPWFLGAAIVLIVLVIYVGIGIRTRWIQKQAKALELLVEERTAALKKAQNDFIEREKMASLGVLVAGVSHEINTPMGIALTAASGLSDDCDVLLSKVDNNRLKRSELDHYLDKVRASTSIILKSLERACTLIASFKQVAVDQTSEQYRSFRMRTFLEDVEHSLHSLYARGGHRLNITCADDIELESYPGPLFQVFSNLINNSVIHGFNQQQPGTIAITVKMNKDMVVIEYADDGVGMTDEVRKKAFEPFFTTKRGVGGSGLGLHLVYNFVTQLLGGSIRIENKTSRGFACLITIPRVAPRKAQEPEKH</sequence>
<dbReference type="InterPro" id="IPR013783">
    <property type="entry name" value="Ig-like_fold"/>
</dbReference>
<evidence type="ECO:0000256" key="3">
    <source>
        <dbReference type="ARBA" id="ARBA00022553"/>
    </source>
</evidence>
<keyword evidence="5" id="KW-0732">Signal</keyword>
<feature type="transmembrane region" description="Helical" evidence="4">
    <location>
        <begin position="797"/>
        <end position="816"/>
    </location>
</feature>
<dbReference type="Proteomes" id="UP001520878">
    <property type="component" value="Unassembled WGS sequence"/>
</dbReference>
<dbReference type="InterPro" id="IPR011123">
    <property type="entry name" value="Y_Y_Y"/>
</dbReference>
<dbReference type="PRINTS" id="PR00344">
    <property type="entry name" value="BCTRLSENSOR"/>
</dbReference>
<dbReference type="PANTHER" id="PTHR43547:SF2">
    <property type="entry name" value="HYBRID SIGNAL TRANSDUCTION HISTIDINE KINASE C"/>
    <property type="match status" value="1"/>
</dbReference>
<dbReference type="InterPro" id="IPR003594">
    <property type="entry name" value="HATPase_dom"/>
</dbReference>
<dbReference type="InterPro" id="IPR015943">
    <property type="entry name" value="WD40/YVTN_repeat-like_dom_sf"/>
</dbReference>
<dbReference type="InterPro" id="IPR011110">
    <property type="entry name" value="Reg_prop"/>
</dbReference>
<dbReference type="EMBL" id="JAJEWP010000008">
    <property type="protein sequence ID" value="MCC2618201.1"/>
    <property type="molecule type" value="Genomic_DNA"/>
</dbReference>
<reference evidence="7 8" key="1">
    <citation type="submission" date="2021-10" db="EMBL/GenBank/DDBJ databases">
        <title>Draft genome of Aestuariibacter halophilus JC2043.</title>
        <authorList>
            <person name="Emsley S.A."/>
            <person name="Pfannmuller K.M."/>
            <person name="Ushijima B."/>
            <person name="Saw J.H."/>
            <person name="Videau P."/>
        </authorList>
    </citation>
    <scope>NUCLEOTIDE SEQUENCE [LARGE SCALE GENOMIC DNA]</scope>
    <source>
        <strain evidence="7 8">JC2043</strain>
    </source>
</reference>
<dbReference type="InterPro" id="IPR036097">
    <property type="entry name" value="HisK_dim/P_sf"/>
</dbReference>
<accession>A0ABS8GDL3</accession>
<dbReference type="Pfam" id="PF07494">
    <property type="entry name" value="Reg_prop"/>
    <property type="match status" value="4"/>
</dbReference>
<evidence type="ECO:0000313" key="7">
    <source>
        <dbReference type="EMBL" id="MCC2618201.1"/>
    </source>
</evidence>
<keyword evidence="3" id="KW-0597">Phosphoprotein</keyword>
<evidence type="ECO:0000259" key="6">
    <source>
        <dbReference type="PROSITE" id="PS50109"/>
    </source>
</evidence>
<evidence type="ECO:0000256" key="4">
    <source>
        <dbReference type="SAM" id="Phobius"/>
    </source>
</evidence>
<keyword evidence="4" id="KW-0812">Transmembrane</keyword>
<comment type="caution">
    <text evidence="7">The sequence shown here is derived from an EMBL/GenBank/DDBJ whole genome shotgun (WGS) entry which is preliminary data.</text>
</comment>
<dbReference type="InterPro" id="IPR004358">
    <property type="entry name" value="Sig_transdc_His_kin-like_C"/>
</dbReference>
<dbReference type="Gene3D" id="3.30.565.10">
    <property type="entry name" value="Histidine kinase-like ATPase, C-terminal domain"/>
    <property type="match status" value="1"/>
</dbReference>
<dbReference type="SUPFAM" id="SSF63829">
    <property type="entry name" value="Calcium-dependent phosphotriesterase"/>
    <property type="match status" value="2"/>
</dbReference>
<dbReference type="InterPro" id="IPR003661">
    <property type="entry name" value="HisK_dim/P_dom"/>
</dbReference>
<comment type="catalytic activity">
    <reaction evidence="1">
        <text>ATP + protein L-histidine = ADP + protein N-phospho-L-histidine.</text>
        <dbReference type="EC" id="2.7.13.3"/>
    </reaction>
</comment>
<dbReference type="Gene3D" id="2.60.40.10">
    <property type="entry name" value="Immunoglobulins"/>
    <property type="match status" value="1"/>
</dbReference>
<dbReference type="EC" id="2.7.13.3" evidence="2"/>
<feature type="domain" description="Histidine kinase" evidence="6">
    <location>
        <begin position="861"/>
        <end position="1092"/>
    </location>
</feature>
<dbReference type="InterPro" id="IPR036890">
    <property type="entry name" value="HATPase_C_sf"/>
</dbReference>
<feature type="chain" id="PRO_5045601089" description="histidine kinase" evidence="5">
    <location>
        <begin position="32"/>
        <end position="1102"/>
    </location>
</feature>
<name>A0ABS8GDL3_9ALTE</name>
<dbReference type="SUPFAM" id="SSF47384">
    <property type="entry name" value="Homodimeric domain of signal transducing histidine kinase"/>
    <property type="match status" value="1"/>
</dbReference>
<dbReference type="InterPro" id="IPR005467">
    <property type="entry name" value="His_kinase_dom"/>
</dbReference>
<evidence type="ECO:0000256" key="5">
    <source>
        <dbReference type="SAM" id="SignalP"/>
    </source>
</evidence>
<dbReference type="PROSITE" id="PS50109">
    <property type="entry name" value="HIS_KIN"/>
    <property type="match status" value="1"/>
</dbReference>
<dbReference type="Gene3D" id="2.130.10.10">
    <property type="entry name" value="YVTN repeat-like/Quinoprotein amine dehydrogenase"/>
    <property type="match status" value="2"/>
</dbReference>
<evidence type="ECO:0000313" key="8">
    <source>
        <dbReference type="Proteomes" id="UP001520878"/>
    </source>
</evidence>
<evidence type="ECO:0000256" key="1">
    <source>
        <dbReference type="ARBA" id="ARBA00000085"/>
    </source>
</evidence>
<dbReference type="CDD" id="cd00082">
    <property type="entry name" value="HisKA"/>
    <property type="match status" value="1"/>
</dbReference>
<dbReference type="Gene3D" id="1.10.287.130">
    <property type="match status" value="1"/>
</dbReference>
<dbReference type="Pfam" id="PF07495">
    <property type="entry name" value="Y_Y_Y"/>
    <property type="match status" value="1"/>
</dbReference>
<keyword evidence="8" id="KW-1185">Reference proteome</keyword>
<dbReference type="RefSeq" id="WP_229162887.1">
    <property type="nucleotide sequence ID" value="NZ_JAJEWP010000008.1"/>
</dbReference>
<keyword evidence="4" id="KW-1133">Transmembrane helix</keyword>
<feature type="signal peptide" evidence="5">
    <location>
        <begin position="1"/>
        <end position="31"/>
    </location>
</feature>
<dbReference type="Pfam" id="PF02518">
    <property type="entry name" value="HATPase_c"/>
    <property type="match status" value="1"/>
</dbReference>
<proteinExistence type="predicted"/>
<gene>
    <name evidence="7" type="ORF">LJ739_18235</name>
</gene>